<organism evidence="8 9">
    <name type="scientific">Nakamurella flavida</name>
    <dbReference type="NCBI Taxonomy" id="363630"/>
    <lineage>
        <taxon>Bacteria</taxon>
        <taxon>Bacillati</taxon>
        <taxon>Actinomycetota</taxon>
        <taxon>Actinomycetes</taxon>
        <taxon>Nakamurellales</taxon>
        <taxon>Nakamurellaceae</taxon>
        <taxon>Nakamurella</taxon>
    </lineage>
</organism>
<dbReference type="InterPro" id="IPR004606">
    <property type="entry name" value="Mop_domain"/>
</dbReference>
<comment type="caution">
    <text evidence="8">The sequence shown here is derived from an EMBL/GenBank/DDBJ whole genome shotgun (WGS) entry which is preliminary data.</text>
</comment>
<dbReference type="InterPro" id="IPR005116">
    <property type="entry name" value="Transp-assoc_OB_typ1"/>
</dbReference>
<dbReference type="Proteomes" id="UP000663801">
    <property type="component" value="Unassembled WGS sequence"/>
</dbReference>
<evidence type="ECO:0000259" key="7">
    <source>
        <dbReference type="PROSITE" id="PS51866"/>
    </source>
</evidence>
<protein>
    <submittedName>
        <fullName evidence="8">ABC transporter ATP-binding protein</fullName>
    </submittedName>
</protein>
<proteinExistence type="predicted"/>
<dbReference type="PROSITE" id="PS51866">
    <property type="entry name" value="MOP"/>
    <property type="match status" value="1"/>
</dbReference>
<dbReference type="GO" id="GO:0016887">
    <property type="term" value="F:ATP hydrolysis activity"/>
    <property type="evidence" value="ECO:0007669"/>
    <property type="project" value="InterPro"/>
</dbReference>
<dbReference type="InterPro" id="IPR003439">
    <property type="entry name" value="ABC_transporter-like_ATP-bd"/>
</dbReference>
<dbReference type="PANTHER" id="PTHR42781:SF8">
    <property type="entry name" value="BICARBONATE TRANSPORT ATP-BINDING PROTEIN CMPC"/>
    <property type="match status" value="1"/>
</dbReference>
<evidence type="ECO:0000256" key="5">
    <source>
        <dbReference type="PROSITE-ProRule" id="PRU01213"/>
    </source>
</evidence>
<dbReference type="Gene3D" id="3.40.50.300">
    <property type="entry name" value="P-loop containing nucleotide triphosphate hydrolases"/>
    <property type="match status" value="1"/>
</dbReference>
<keyword evidence="4 8" id="KW-0067">ATP-binding</keyword>
<dbReference type="GO" id="GO:0005524">
    <property type="term" value="F:ATP binding"/>
    <property type="evidence" value="ECO:0007669"/>
    <property type="project" value="UniProtKB-KW"/>
</dbReference>
<dbReference type="SUPFAM" id="SSF52540">
    <property type="entry name" value="P-loop containing nucleoside triphosphate hydrolases"/>
    <property type="match status" value="1"/>
</dbReference>
<keyword evidence="3" id="KW-0547">Nucleotide-binding</keyword>
<dbReference type="PROSITE" id="PS00211">
    <property type="entry name" value="ABC_TRANSPORTER_1"/>
    <property type="match status" value="1"/>
</dbReference>
<dbReference type="EMBL" id="JAERWL010000012">
    <property type="protein sequence ID" value="MBM9477714.1"/>
    <property type="molecule type" value="Genomic_DNA"/>
</dbReference>
<keyword evidence="2 5" id="KW-0500">Molybdenum</keyword>
<dbReference type="Gene3D" id="2.40.50.100">
    <property type="match status" value="1"/>
</dbReference>
<evidence type="ECO:0000256" key="4">
    <source>
        <dbReference type="ARBA" id="ARBA00022840"/>
    </source>
</evidence>
<evidence type="ECO:0000256" key="1">
    <source>
        <dbReference type="ARBA" id="ARBA00022448"/>
    </source>
</evidence>
<dbReference type="RefSeq" id="WP_205257964.1">
    <property type="nucleotide sequence ID" value="NZ_BAAAPV010000005.1"/>
</dbReference>
<dbReference type="SUPFAM" id="SSF50331">
    <property type="entry name" value="MOP-like"/>
    <property type="match status" value="1"/>
</dbReference>
<reference evidence="8" key="1">
    <citation type="submission" date="2021-01" db="EMBL/GenBank/DDBJ databases">
        <title>KCTC 19127 draft genome.</title>
        <authorList>
            <person name="An D."/>
        </authorList>
    </citation>
    <scope>NUCLEOTIDE SEQUENCE</scope>
    <source>
        <strain evidence="8">KCTC 19127</strain>
    </source>
</reference>
<dbReference type="SMART" id="SM00382">
    <property type="entry name" value="AAA"/>
    <property type="match status" value="1"/>
</dbReference>
<dbReference type="AlphaFoldDB" id="A0A938YM37"/>
<dbReference type="InterPro" id="IPR003593">
    <property type="entry name" value="AAA+_ATPase"/>
</dbReference>
<evidence type="ECO:0000313" key="9">
    <source>
        <dbReference type="Proteomes" id="UP000663801"/>
    </source>
</evidence>
<evidence type="ECO:0000313" key="8">
    <source>
        <dbReference type="EMBL" id="MBM9477714.1"/>
    </source>
</evidence>
<evidence type="ECO:0000259" key="6">
    <source>
        <dbReference type="PROSITE" id="PS50893"/>
    </source>
</evidence>
<evidence type="ECO:0000256" key="3">
    <source>
        <dbReference type="ARBA" id="ARBA00022741"/>
    </source>
</evidence>
<feature type="domain" description="ABC transporter" evidence="6">
    <location>
        <begin position="1"/>
        <end position="228"/>
    </location>
</feature>
<name>A0A938YM37_9ACTN</name>
<dbReference type="GO" id="GO:0015689">
    <property type="term" value="P:molybdate ion transport"/>
    <property type="evidence" value="ECO:0007669"/>
    <property type="project" value="InterPro"/>
</dbReference>
<dbReference type="PROSITE" id="PS50893">
    <property type="entry name" value="ABC_TRANSPORTER_2"/>
    <property type="match status" value="1"/>
</dbReference>
<gene>
    <name evidence="8" type="ORF">JL107_14780</name>
</gene>
<accession>A0A938YM37</accession>
<dbReference type="Pfam" id="PF03459">
    <property type="entry name" value="TOBE"/>
    <property type="match status" value="1"/>
</dbReference>
<dbReference type="InterPro" id="IPR017871">
    <property type="entry name" value="ABC_transporter-like_CS"/>
</dbReference>
<dbReference type="InterPro" id="IPR008995">
    <property type="entry name" value="Mo/tungstate-bd_C_term_dom"/>
</dbReference>
<evidence type="ECO:0000256" key="2">
    <source>
        <dbReference type="ARBA" id="ARBA00022505"/>
    </source>
</evidence>
<dbReference type="InterPro" id="IPR027417">
    <property type="entry name" value="P-loop_NTPase"/>
</dbReference>
<dbReference type="Pfam" id="PF00005">
    <property type="entry name" value="ABC_tran"/>
    <property type="match status" value="1"/>
</dbReference>
<dbReference type="InterPro" id="IPR050093">
    <property type="entry name" value="ABC_SmlMolc_Importer"/>
</dbReference>
<sequence>MTVEDRDVRLELDLVPGEVVAVLGPNGAGKSTLLSVLAGLLRPDTGRLVLDGTTLVDIDRGVFVPPHRRRTVLLAQQAMLFPHLTARANVAFGPRSTGTSRRDADAAADRWLDAVDATELAGRRPAQLSGGQAQRIAVARALAAEPHLLLLDEPMSALDIAVAPALRQLLRRVLRDSARTALLVTHDILDALALADRTVVVEAGRIVEDGPTREVLARPRSAFAARLADINLVAGIAGGTGPAPDTLHGDGLTLHGRPDDDVRDGGAAVALFTPAAVAVHRDPPTGSPRNHLPVTVTEVESRGAVVRIHAEGPGGAAVFADITAAAVADLDLVPGQPAWFAVKATEVGLHARAGPGRRPGPA</sequence>
<keyword evidence="9" id="KW-1185">Reference proteome</keyword>
<feature type="domain" description="Mop" evidence="7">
    <location>
        <begin position="285"/>
        <end position="351"/>
    </location>
</feature>
<keyword evidence="1" id="KW-0813">Transport</keyword>
<dbReference type="PANTHER" id="PTHR42781">
    <property type="entry name" value="SPERMIDINE/PUTRESCINE IMPORT ATP-BINDING PROTEIN POTA"/>
    <property type="match status" value="1"/>
</dbReference>